<accession>A0A0F6U3P1</accession>
<organism evidence="2 3">
    <name type="scientific">Microcystis aeruginosa NIES-2549</name>
    <dbReference type="NCBI Taxonomy" id="1641812"/>
    <lineage>
        <taxon>Bacteria</taxon>
        <taxon>Bacillati</taxon>
        <taxon>Cyanobacteriota</taxon>
        <taxon>Cyanophyceae</taxon>
        <taxon>Oscillatoriophycideae</taxon>
        <taxon>Chroococcales</taxon>
        <taxon>Microcystaceae</taxon>
        <taxon>Microcystis</taxon>
    </lineage>
</organism>
<dbReference type="InterPro" id="IPR011335">
    <property type="entry name" value="Restrct_endonuc-II-like"/>
</dbReference>
<proteinExistence type="predicted"/>
<dbReference type="PATRIC" id="fig|1641812.3.peg.1724"/>
<evidence type="ECO:0000313" key="2">
    <source>
        <dbReference type="EMBL" id="AKE64021.1"/>
    </source>
</evidence>
<evidence type="ECO:0000259" key="1">
    <source>
        <dbReference type="Pfam" id="PF05685"/>
    </source>
</evidence>
<dbReference type="Pfam" id="PF05685">
    <property type="entry name" value="Uma2"/>
    <property type="match status" value="1"/>
</dbReference>
<dbReference type="EMBL" id="CP011304">
    <property type="protein sequence ID" value="AKE64021.1"/>
    <property type="molecule type" value="Genomic_DNA"/>
</dbReference>
<gene>
    <name evidence="2" type="ORF">MYAER_1669</name>
</gene>
<dbReference type="InterPro" id="IPR012296">
    <property type="entry name" value="Nuclease_put_TT1808"/>
</dbReference>
<dbReference type="Gene3D" id="3.90.1570.10">
    <property type="entry name" value="tt1808, chain A"/>
    <property type="match status" value="1"/>
</dbReference>
<dbReference type="AlphaFoldDB" id="A0A0F6U3P1"/>
<protein>
    <recommendedName>
        <fullName evidence="1">Putative restriction endonuclease domain-containing protein</fullName>
    </recommendedName>
</protein>
<dbReference type="SUPFAM" id="SSF52980">
    <property type="entry name" value="Restriction endonuclease-like"/>
    <property type="match status" value="1"/>
</dbReference>
<feature type="domain" description="Putative restriction endonuclease" evidence="1">
    <location>
        <begin position="3"/>
        <end position="59"/>
    </location>
</feature>
<dbReference type="Proteomes" id="UP000034103">
    <property type="component" value="Chromosome"/>
</dbReference>
<dbReference type="InterPro" id="IPR008538">
    <property type="entry name" value="Uma2"/>
</dbReference>
<dbReference type="PANTHER" id="PTHR34107">
    <property type="entry name" value="SLL0198 PROTEIN-RELATED"/>
    <property type="match status" value="1"/>
</dbReference>
<dbReference type="CDD" id="cd06260">
    <property type="entry name" value="DUF820-like"/>
    <property type="match status" value="1"/>
</dbReference>
<reference evidence="2 3" key="1">
    <citation type="journal article" date="2015" name="Genome Announc.">
        <title>Complete Genome Sequence of Microcystis aeruginosa NIES-2549, a Bloom-Forming Cyanobacterium from Lake Kasumigaura, Japan.</title>
        <authorList>
            <person name="Yamaguchi H."/>
            <person name="Suzuki S."/>
            <person name="Tanabe Y."/>
            <person name="Osana Y."/>
            <person name="Shimura Y."/>
            <person name="Ishida K."/>
            <person name="Kawachi M."/>
        </authorList>
    </citation>
    <scope>NUCLEOTIDE SEQUENCE [LARGE SCALE GENOMIC DNA]</scope>
    <source>
        <strain evidence="2 3">NIES-2549</strain>
    </source>
</reference>
<dbReference type="HOGENOM" id="CLU_076312_8_2_3"/>
<dbReference type="PANTHER" id="PTHR34107:SF7">
    <property type="entry name" value="SLR2092 PROTEIN"/>
    <property type="match status" value="1"/>
</dbReference>
<name>A0A0F6U3P1_MICAE</name>
<sequence>MTLREKMREYLENGLQLGWLIDTKSKTVEIYRANQEVEVLHNPTHLSGENILTDFVLDLDDPPHPPSKGGRSK</sequence>
<evidence type="ECO:0000313" key="3">
    <source>
        <dbReference type="Proteomes" id="UP000034103"/>
    </source>
</evidence>